<dbReference type="eggNOG" id="COG1434">
    <property type="taxonomic scope" value="Bacteria"/>
</dbReference>
<dbReference type="Gene3D" id="3.40.50.620">
    <property type="entry name" value="HUPs"/>
    <property type="match status" value="1"/>
</dbReference>
<protein>
    <recommendedName>
        <fullName evidence="2">DUF218 domain-containing protein</fullName>
    </recommendedName>
</protein>
<evidence type="ECO:0000313" key="3">
    <source>
        <dbReference type="EMBL" id="KGM51883.1"/>
    </source>
</evidence>
<dbReference type="InterPro" id="IPR003848">
    <property type="entry name" value="DUF218"/>
</dbReference>
<dbReference type="GO" id="GO:0043164">
    <property type="term" value="P:Gram-negative-bacterium-type cell wall biogenesis"/>
    <property type="evidence" value="ECO:0007669"/>
    <property type="project" value="TreeGrafter"/>
</dbReference>
<keyword evidence="1" id="KW-0472">Membrane</keyword>
<evidence type="ECO:0000313" key="4">
    <source>
        <dbReference type="Proteomes" id="UP000030017"/>
    </source>
</evidence>
<reference evidence="3 4" key="1">
    <citation type="submission" date="2013-08" db="EMBL/GenBank/DDBJ databases">
        <title>Genome sequencing of Lysobacter.</title>
        <authorList>
            <person name="Zhang S."/>
            <person name="Wang G."/>
        </authorList>
    </citation>
    <scope>NUCLEOTIDE SEQUENCE [LARGE SCALE GENOMIC DNA]</scope>
    <source>
        <strain evidence="3 4">Ko07</strain>
    </source>
</reference>
<comment type="caution">
    <text evidence="3">The sequence shown here is derived from an EMBL/GenBank/DDBJ whole genome shotgun (WGS) entry which is preliminary data.</text>
</comment>
<feature type="transmembrane region" description="Helical" evidence="1">
    <location>
        <begin position="30"/>
        <end position="54"/>
    </location>
</feature>
<keyword evidence="1" id="KW-1133">Transmembrane helix</keyword>
<dbReference type="GO" id="GO:0000270">
    <property type="term" value="P:peptidoglycan metabolic process"/>
    <property type="evidence" value="ECO:0007669"/>
    <property type="project" value="TreeGrafter"/>
</dbReference>
<gene>
    <name evidence="3" type="ORF">N792_09685</name>
</gene>
<proteinExistence type="predicted"/>
<evidence type="ECO:0000259" key="2">
    <source>
        <dbReference type="Pfam" id="PF02698"/>
    </source>
</evidence>
<keyword evidence="1" id="KW-0812">Transmembrane</keyword>
<dbReference type="PANTHER" id="PTHR30336:SF4">
    <property type="entry name" value="ENVELOPE BIOGENESIS FACTOR ELYC"/>
    <property type="match status" value="1"/>
</dbReference>
<feature type="domain" description="DUF218" evidence="2">
    <location>
        <begin position="80"/>
        <end position="238"/>
    </location>
</feature>
<dbReference type="RefSeq" id="WP_036193940.1">
    <property type="nucleotide sequence ID" value="NZ_AVPS01000005.1"/>
</dbReference>
<dbReference type="Pfam" id="PF02698">
    <property type="entry name" value="DUF218"/>
    <property type="match status" value="1"/>
</dbReference>
<dbReference type="AlphaFoldDB" id="A0A0A0EP57"/>
<dbReference type="OrthoDB" id="9809813at2"/>
<name>A0A0A0EP57_9GAMM</name>
<dbReference type="EMBL" id="AVPS01000005">
    <property type="protein sequence ID" value="KGM51883.1"/>
    <property type="molecule type" value="Genomic_DNA"/>
</dbReference>
<organism evidence="3 4">
    <name type="scientific">Lysobacter concretionis Ko07 = DSM 16239</name>
    <dbReference type="NCBI Taxonomy" id="1122185"/>
    <lineage>
        <taxon>Bacteria</taxon>
        <taxon>Pseudomonadati</taxon>
        <taxon>Pseudomonadota</taxon>
        <taxon>Gammaproteobacteria</taxon>
        <taxon>Lysobacterales</taxon>
        <taxon>Lysobacteraceae</taxon>
        <taxon>Novilysobacter</taxon>
    </lineage>
</organism>
<dbReference type="PANTHER" id="PTHR30336">
    <property type="entry name" value="INNER MEMBRANE PROTEIN, PROBABLE PERMEASE"/>
    <property type="match status" value="1"/>
</dbReference>
<dbReference type="CDD" id="cd06259">
    <property type="entry name" value="YdcF-like"/>
    <property type="match status" value="1"/>
</dbReference>
<dbReference type="InterPro" id="IPR051599">
    <property type="entry name" value="Cell_Envelope_Assoc"/>
</dbReference>
<accession>A0A0A0EP57</accession>
<keyword evidence="4" id="KW-1185">Reference proteome</keyword>
<dbReference type="InterPro" id="IPR014729">
    <property type="entry name" value="Rossmann-like_a/b/a_fold"/>
</dbReference>
<dbReference type="Proteomes" id="UP000030017">
    <property type="component" value="Unassembled WGS sequence"/>
</dbReference>
<evidence type="ECO:0000256" key="1">
    <source>
        <dbReference type="SAM" id="Phobius"/>
    </source>
</evidence>
<dbReference type="GO" id="GO:0005886">
    <property type="term" value="C:plasma membrane"/>
    <property type="evidence" value="ECO:0007669"/>
    <property type="project" value="TreeGrafter"/>
</dbReference>
<sequence length="266" mass="28870">MSYLLYSPLTWVLLLGAVLPLQWSRLGTGARVMAVIALVSALALLTPFGGNALVRQVESGIPAGMRCADVAGDWSGATPIVLLSAGFETDPATDDPYVALAPDSWRRLRAAVLLWQKSPDSEFFISGGGPFAMKESTVLVALARDWGVPAKVLHAERHSTTTWESAFALRDLVGSHRIRVVSSALHLPRALIAFRAADFQPCAQPSDSDYQPPGSLGYYLPQRSGLRKSEMAIYEILGTGMYRYRAYRLKRTGGQESGPAIQGIRH</sequence>